<dbReference type="Proteomes" id="UP000244309">
    <property type="component" value="Unassembled WGS sequence"/>
</dbReference>
<dbReference type="OrthoDB" id="3365224at2759"/>
<dbReference type="PROSITE" id="PS51840">
    <property type="entry name" value="C2_NT"/>
    <property type="match status" value="1"/>
</dbReference>
<accession>A0A2V1AN01</accession>
<name>A0A2V1AN01_9ASCO</name>
<evidence type="ECO:0000259" key="2">
    <source>
        <dbReference type="PROSITE" id="PS51840"/>
    </source>
</evidence>
<evidence type="ECO:0000313" key="3">
    <source>
        <dbReference type="EMBL" id="PVH18936.1"/>
    </source>
</evidence>
<proteinExistence type="predicted"/>
<feature type="region of interest" description="Disordered" evidence="1">
    <location>
        <begin position="189"/>
        <end position="212"/>
    </location>
</feature>
<feature type="compositionally biased region" description="Polar residues" evidence="1">
    <location>
        <begin position="270"/>
        <end position="280"/>
    </location>
</feature>
<dbReference type="RefSeq" id="XP_025339876.1">
    <property type="nucleotide sequence ID" value="XM_025484945.1"/>
</dbReference>
<dbReference type="VEuPathDB" id="FungiDB:CXQ85_001228"/>
<dbReference type="Pfam" id="PF10358">
    <property type="entry name" value="NT-C2"/>
    <property type="match status" value="1"/>
</dbReference>
<evidence type="ECO:0000256" key="1">
    <source>
        <dbReference type="SAM" id="MobiDB-lite"/>
    </source>
</evidence>
<dbReference type="EMBL" id="PKFO01000001">
    <property type="protein sequence ID" value="PVH18936.1"/>
    <property type="molecule type" value="Genomic_DNA"/>
</dbReference>
<feature type="region of interest" description="Disordered" evidence="1">
    <location>
        <begin position="229"/>
        <end position="280"/>
    </location>
</feature>
<dbReference type="PANTHER" id="PTHR21456:SF1">
    <property type="entry name" value="C2 NT-TYPE DOMAIN-CONTAINING PROTEIN"/>
    <property type="match status" value="1"/>
</dbReference>
<sequence length="373" mass="41859">MFSSKKPKFKLDFSIKELSNIPHTTGYCYVEVFVQDSKSGLRAALSSWKPVGKGDDSANDPESRSVSSTSGHIHVRTSKRKIHSFKCQFNYHVSCNLRFPYKKKENMIGDKFLLLRVHYMGEKTSKFENGTELGRVELNLAEYLNFSGPVTAKYLLQDSRVNSILSFSVGLKELPSDFEFSTQLQIDDQHHTANSGSSTSQSLGQKGSDSSFKVPQFSRKAVLGGIDGVINSQSSQGSQQQSSDEDSRGTSSKRDSGKETPNEQKKESLNQKGNPRQTYDNIIMDPIVSGLYKNVLESAWDPEMQEMLKYPPEKVVEHIFKAGNDDDWREGLPIYKDLGKLLKTDTSKERDSSGLVGEEAYRDDLKSWSVSWA</sequence>
<dbReference type="AlphaFoldDB" id="A0A2V1AN01"/>
<protein>
    <recommendedName>
        <fullName evidence="2">C2 NT-type domain-containing protein</fullName>
    </recommendedName>
</protein>
<organism evidence="3 4">
    <name type="scientific">Candidozyma haemuli</name>
    <dbReference type="NCBI Taxonomy" id="45357"/>
    <lineage>
        <taxon>Eukaryota</taxon>
        <taxon>Fungi</taxon>
        <taxon>Dikarya</taxon>
        <taxon>Ascomycota</taxon>
        <taxon>Saccharomycotina</taxon>
        <taxon>Pichiomycetes</taxon>
        <taxon>Metschnikowiaceae</taxon>
        <taxon>Candidozyma</taxon>
    </lineage>
</organism>
<dbReference type="InterPro" id="IPR019448">
    <property type="entry name" value="NT-C2"/>
</dbReference>
<dbReference type="STRING" id="45357.A0A2V1AN01"/>
<feature type="compositionally biased region" description="Basic and acidic residues" evidence="1">
    <location>
        <begin position="245"/>
        <end position="269"/>
    </location>
</feature>
<reference evidence="3 4" key="1">
    <citation type="submission" date="2017-12" db="EMBL/GenBank/DDBJ databases">
        <title>Genome Sequence of a Multidrug-Resistant Candida haemulonii Isolate from a Patient with Chronic Leg Ulcers in Israel.</title>
        <authorList>
            <person name="Chow N.A."/>
            <person name="Gade L."/>
            <person name="Batra D."/>
            <person name="Rowe L.A."/>
            <person name="Ben-Ami R."/>
            <person name="Loparev V.N."/>
            <person name="Litvintseva A.P."/>
        </authorList>
    </citation>
    <scope>NUCLEOTIDE SEQUENCE [LARGE SCALE GENOMIC DNA]</scope>
    <source>
        <strain evidence="3 4">B11899</strain>
    </source>
</reference>
<feature type="region of interest" description="Disordered" evidence="1">
    <location>
        <begin position="49"/>
        <end position="74"/>
    </location>
</feature>
<dbReference type="PANTHER" id="PTHR21456">
    <property type="entry name" value="FAMILY WITH SEQUENCE SIMILARITY 102"/>
    <property type="match status" value="1"/>
</dbReference>
<gene>
    <name evidence="3" type="ORF">CXQ85_001228</name>
</gene>
<dbReference type="InterPro" id="IPR039931">
    <property type="entry name" value="EEIG1/2-like"/>
</dbReference>
<evidence type="ECO:0000313" key="4">
    <source>
        <dbReference type="Proteomes" id="UP000244309"/>
    </source>
</evidence>
<comment type="caution">
    <text evidence="3">The sequence shown here is derived from an EMBL/GenBank/DDBJ whole genome shotgun (WGS) entry which is preliminary data.</text>
</comment>
<keyword evidence="4" id="KW-1185">Reference proteome</keyword>
<feature type="compositionally biased region" description="Low complexity" evidence="1">
    <location>
        <begin position="232"/>
        <end position="242"/>
    </location>
</feature>
<dbReference type="GeneID" id="37006559"/>
<feature type="domain" description="C2 NT-type" evidence="2">
    <location>
        <begin position="1"/>
        <end position="173"/>
    </location>
</feature>